<comment type="caution">
    <text evidence="1">The sequence shown here is derived from an EMBL/GenBank/DDBJ whole genome shotgun (WGS) entry which is preliminary data.</text>
</comment>
<dbReference type="Proteomes" id="UP000178319">
    <property type="component" value="Unassembled WGS sequence"/>
</dbReference>
<name>A0A1G1V539_9BACT</name>
<reference evidence="1 2" key="1">
    <citation type="journal article" date="2016" name="Nat. Commun.">
        <title>Thousands of microbial genomes shed light on interconnected biogeochemical processes in an aquifer system.</title>
        <authorList>
            <person name="Anantharaman K."/>
            <person name="Brown C.T."/>
            <person name="Hug L.A."/>
            <person name="Sharon I."/>
            <person name="Castelle C.J."/>
            <person name="Probst A.J."/>
            <person name="Thomas B.C."/>
            <person name="Singh A."/>
            <person name="Wilkins M.J."/>
            <person name="Karaoz U."/>
            <person name="Brodie E.L."/>
            <person name="Williams K.H."/>
            <person name="Hubbard S.S."/>
            <person name="Banfield J.F."/>
        </authorList>
    </citation>
    <scope>NUCLEOTIDE SEQUENCE [LARGE SCALE GENOMIC DNA]</scope>
</reference>
<sequence>MDATGARSQVATDIAWIVAMRREGLSEGDMAKIFAAKDLFSRERRDYAQRQMDLPEEDEG</sequence>
<accession>A0A1G1V539</accession>
<dbReference type="AlphaFoldDB" id="A0A1G1V539"/>
<evidence type="ECO:0000313" key="1">
    <source>
        <dbReference type="EMBL" id="OGY10499.1"/>
    </source>
</evidence>
<dbReference type="EMBL" id="MHBZ01000033">
    <property type="protein sequence ID" value="OGY10499.1"/>
    <property type="molecule type" value="Genomic_DNA"/>
</dbReference>
<protein>
    <submittedName>
        <fullName evidence="1">Uncharacterized protein</fullName>
    </submittedName>
</protein>
<proteinExistence type="predicted"/>
<organism evidence="1 2">
    <name type="scientific">Candidatus Blackburnbacteria bacterium RIFCSPHIGHO2_02_FULL_44_20</name>
    <dbReference type="NCBI Taxonomy" id="1797516"/>
    <lineage>
        <taxon>Bacteria</taxon>
        <taxon>Candidatus Blackburniibacteriota</taxon>
    </lineage>
</organism>
<dbReference type="STRING" id="1797516.A3D26_00160"/>
<evidence type="ECO:0000313" key="2">
    <source>
        <dbReference type="Proteomes" id="UP000178319"/>
    </source>
</evidence>
<gene>
    <name evidence="1" type="ORF">A3D26_00160</name>
</gene>